<feature type="transmembrane region" description="Helical" evidence="2">
    <location>
        <begin position="78"/>
        <end position="99"/>
    </location>
</feature>
<sequence length="344" mass="37316">MREKFTPEEKKVLQTLEALRVVPERRAESHARGKEAFLAEARRMKSEGIPVSPAPVARLTVWNRLFGTKKEVFRMSPLVTLMLIVSLLFGGTGVTAVAAQNSLPDEPLYPVKLLTEQVRTELTTREQAQLALMLELANRRAEEANRLMAMGKAPSEALLARWQTHLEQATRLALQLGDEEARQALLRVQETLRQQMQWASSTASPARVREMLQEQQRLVEQGIAEPEQLRQRLRQNAPMQTAEPGENRNPWTDETPTPGSGYGPGPGTGDCTTCTPTGGGSQNPWTDETPTPGSGYGPGPGTGDCTTCTPTGGGSQNPWTDGTPTPGSGYGPGPGNESGGNRKP</sequence>
<organism evidence="4 5">
    <name type="scientific">Anaerolinea thermophila (strain DSM 14523 / JCM 11388 / NBRC 100420 / UNI-1)</name>
    <dbReference type="NCBI Taxonomy" id="926569"/>
    <lineage>
        <taxon>Bacteria</taxon>
        <taxon>Bacillati</taxon>
        <taxon>Chloroflexota</taxon>
        <taxon>Anaerolineae</taxon>
        <taxon>Anaerolineales</taxon>
        <taxon>Anaerolineaceae</taxon>
        <taxon>Anaerolinea</taxon>
    </lineage>
</organism>
<keyword evidence="2" id="KW-0812">Transmembrane</keyword>
<protein>
    <recommendedName>
        <fullName evidence="3">DUF5667 domain-containing protein</fullName>
    </recommendedName>
</protein>
<keyword evidence="5" id="KW-1185">Reference proteome</keyword>
<evidence type="ECO:0000256" key="2">
    <source>
        <dbReference type="SAM" id="Phobius"/>
    </source>
</evidence>
<dbReference type="KEGG" id="atm:ANT_00750"/>
<dbReference type="RefSeq" id="WP_013558507.1">
    <property type="nucleotide sequence ID" value="NC_014960.1"/>
</dbReference>
<accession>E8MYG4</accession>
<evidence type="ECO:0000313" key="4">
    <source>
        <dbReference type="EMBL" id="BAJ62109.1"/>
    </source>
</evidence>
<evidence type="ECO:0000313" key="5">
    <source>
        <dbReference type="Proteomes" id="UP000008922"/>
    </source>
</evidence>
<evidence type="ECO:0000259" key="3">
    <source>
        <dbReference type="Pfam" id="PF18915"/>
    </source>
</evidence>
<dbReference type="InParanoid" id="E8MYG4"/>
<dbReference type="Pfam" id="PF18915">
    <property type="entry name" value="DUF5667"/>
    <property type="match status" value="1"/>
</dbReference>
<keyword evidence="2" id="KW-0472">Membrane</keyword>
<gene>
    <name evidence="4" type="ordered locus">ANT_00750</name>
</gene>
<keyword evidence="2" id="KW-1133">Transmembrane helix</keyword>
<feature type="compositionally biased region" description="Gly residues" evidence="1">
    <location>
        <begin position="328"/>
        <end position="338"/>
    </location>
</feature>
<dbReference type="AlphaFoldDB" id="E8MYG4"/>
<dbReference type="STRING" id="926569.ANT_00750"/>
<dbReference type="InterPro" id="IPR043725">
    <property type="entry name" value="DUF5667"/>
</dbReference>
<feature type="domain" description="DUF5667" evidence="3">
    <location>
        <begin position="102"/>
        <end position="195"/>
    </location>
</feature>
<reference evidence="4 5" key="1">
    <citation type="submission" date="2010-12" db="EMBL/GenBank/DDBJ databases">
        <title>Whole genome sequence of Anaerolinea thermophila UNI-1.</title>
        <authorList>
            <person name="Narita-Yamada S."/>
            <person name="Kishi E."/>
            <person name="Watanabe Y."/>
            <person name="Takasaki K."/>
            <person name="Ankai A."/>
            <person name="Oguchi A."/>
            <person name="Fukui S."/>
            <person name="Takahashi M."/>
            <person name="Yashiro I."/>
            <person name="Hosoyama A."/>
            <person name="Sekiguchi Y."/>
            <person name="Hanada S."/>
            <person name="Fujita N."/>
        </authorList>
    </citation>
    <scope>NUCLEOTIDE SEQUENCE [LARGE SCALE GENOMIC DNA]</scope>
    <source>
        <strain evidence="5">DSM 14523 / JCM 11388 / NBRC 100420 / UNI-1</strain>
    </source>
</reference>
<dbReference type="EMBL" id="AP012029">
    <property type="protein sequence ID" value="BAJ62109.1"/>
    <property type="molecule type" value="Genomic_DNA"/>
</dbReference>
<name>E8MYG4_ANATU</name>
<evidence type="ECO:0000256" key="1">
    <source>
        <dbReference type="SAM" id="MobiDB-lite"/>
    </source>
</evidence>
<proteinExistence type="predicted"/>
<dbReference type="HOGENOM" id="CLU_805729_0_0_0"/>
<dbReference type="OrthoDB" id="3402808at2"/>
<feature type="region of interest" description="Disordered" evidence="1">
    <location>
        <begin position="237"/>
        <end position="344"/>
    </location>
</feature>
<dbReference type="Proteomes" id="UP000008922">
    <property type="component" value="Chromosome"/>
</dbReference>